<dbReference type="OrthoDB" id="415532at2759"/>
<proteinExistence type="predicted"/>
<name>A0A0C9XLZ6_9AGAR</name>
<dbReference type="PANTHER" id="PTHR33119">
    <property type="entry name" value="IFI3P"/>
    <property type="match status" value="1"/>
</dbReference>
<organism evidence="3 4">
    <name type="scientific">Laccaria amethystina LaAM-08-1</name>
    <dbReference type="NCBI Taxonomy" id="1095629"/>
    <lineage>
        <taxon>Eukaryota</taxon>
        <taxon>Fungi</taxon>
        <taxon>Dikarya</taxon>
        <taxon>Basidiomycota</taxon>
        <taxon>Agaricomycotina</taxon>
        <taxon>Agaricomycetes</taxon>
        <taxon>Agaricomycetidae</taxon>
        <taxon>Agaricales</taxon>
        <taxon>Agaricineae</taxon>
        <taxon>Hydnangiaceae</taxon>
        <taxon>Laccaria</taxon>
    </lineage>
</organism>
<dbReference type="STRING" id="1095629.A0A0C9XLZ6"/>
<dbReference type="Pfam" id="PF14033">
    <property type="entry name" value="DUF4246"/>
    <property type="match status" value="1"/>
</dbReference>
<evidence type="ECO:0000259" key="2">
    <source>
        <dbReference type="Pfam" id="PF14033"/>
    </source>
</evidence>
<protein>
    <recommendedName>
        <fullName evidence="2">DUF4246 domain-containing protein</fullName>
    </recommendedName>
</protein>
<reference evidence="4" key="2">
    <citation type="submission" date="2015-01" db="EMBL/GenBank/DDBJ databases">
        <title>Evolutionary Origins and Diversification of the Mycorrhizal Mutualists.</title>
        <authorList>
            <consortium name="DOE Joint Genome Institute"/>
            <consortium name="Mycorrhizal Genomics Consortium"/>
            <person name="Kohler A."/>
            <person name="Kuo A."/>
            <person name="Nagy L.G."/>
            <person name="Floudas D."/>
            <person name="Copeland A."/>
            <person name="Barry K.W."/>
            <person name="Cichocki N."/>
            <person name="Veneault-Fourrey C."/>
            <person name="LaButti K."/>
            <person name="Lindquist E.A."/>
            <person name="Lipzen A."/>
            <person name="Lundell T."/>
            <person name="Morin E."/>
            <person name="Murat C."/>
            <person name="Riley R."/>
            <person name="Ohm R."/>
            <person name="Sun H."/>
            <person name="Tunlid A."/>
            <person name="Henrissat B."/>
            <person name="Grigoriev I.V."/>
            <person name="Hibbett D.S."/>
            <person name="Martin F."/>
        </authorList>
    </citation>
    <scope>NUCLEOTIDE SEQUENCE [LARGE SCALE GENOMIC DNA]</scope>
    <source>
        <strain evidence="4">LaAM-08-1</strain>
    </source>
</reference>
<dbReference type="Proteomes" id="UP000054477">
    <property type="component" value="Unassembled WGS sequence"/>
</dbReference>
<evidence type="ECO:0000313" key="3">
    <source>
        <dbReference type="EMBL" id="KIK06086.1"/>
    </source>
</evidence>
<dbReference type="PANTHER" id="PTHR33119:SF1">
    <property type="entry name" value="FE2OG DIOXYGENASE DOMAIN-CONTAINING PROTEIN"/>
    <property type="match status" value="1"/>
</dbReference>
<reference evidence="3 4" key="1">
    <citation type="submission" date="2014-04" db="EMBL/GenBank/DDBJ databases">
        <authorList>
            <consortium name="DOE Joint Genome Institute"/>
            <person name="Kuo A."/>
            <person name="Kohler A."/>
            <person name="Nagy L.G."/>
            <person name="Floudas D."/>
            <person name="Copeland A."/>
            <person name="Barry K.W."/>
            <person name="Cichocki N."/>
            <person name="Veneault-Fourrey C."/>
            <person name="LaButti K."/>
            <person name="Lindquist E.A."/>
            <person name="Lipzen A."/>
            <person name="Lundell T."/>
            <person name="Morin E."/>
            <person name="Murat C."/>
            <person name="Sun H."/>
            <person name="Tunlid A."/>
            <person name="Henrissat B."/>
            <person name="Grigoriev I.V."/>
            <person name="Hibbett D.S."/>
            <person name="Martin F."/>
            <person name="Nordberg H.P."/>
            <person name="Cantor M.N."/>
            <person name="Hua S.X."/>
        </authorList>
    </citation>
    <scope>NUCLEOTIDE SEQUENCE [LARGE SCALE GENOMIC DNA]</scope>
    <source>
        <strain evidence="3 4">LaAM-08-1</strain>
    </source>
</reference>
<keyword evidence="4" id="KW-1185">Reference proteome</keyword>
<sequence>MNAITDTPDWNTKPLGGVPPRKKDWHPGSDEKVLDLVHPSLFPLVYGRTRALGKGNGFTTSEKCITRCGEADVLEEQEVSDGRYSADYQWSRCEVDISGDDGRARITSYINNLHPEKHKHLYSIIEESITALIPLWIAHVWYNEYQPQNIDKTISHQTDVMLSSAFLITRWSTIPTQKTLQKQKTHNVSKTRMIHEPKKFRPLEEPLPFVLRKEFAKSGLQVIVKLASVELKPERPEYSGGTWHVEGQLNEHICATALHYYSSANISSSSLAFRQHTGGFTHGRIVSRHDQHDWLSEVFGCKQGGSMFQNVRGVDTLDGLLTFPNILERQVRPFELVDRTKPGHRKILVPFLRDPNIKIISSANVPCQRKDWWREDIGPRFGVILPREGRDLVFEGVNEFLIGLEEAKEIRLQVMEERKAFVLDLVAGLEEEGFSFCELFVSIDFWSTAFVIGNIPLAHTTCHFQPCHMRVPFYTTTKTSGTI</sequence>
<feature type="domain" description="DUF4246" evidence="2">
    <location>
        <begin position="12"/>
        <end position="375"/>
    </location>
</feature>
<accession>A0A0C9XLZ6</accession>
<dbReference type="InterPro" id="IPR025340">
    <property type="entry name" value="DUF4246"/>
</dbReference>
<dbReference type="HOGENOM" id="CLU_012066_2_1_1"/>
<feature type="region of interest" description="Disordered" evidence="1">
    <location>
        <begin position="1"/>
        <end position="27"/>
    </location>
</feature>
<dbReference type="InterPro" id="IPR049192">
    <property type="entry name" value="DUF4246_C"/>
</dbReference>
<feature type="compositionally biased region" description="Polar residues" evidence="1">
    <location>
        <begin position="1"/>
        <end position="10"/>
    </location>
</feature>
<evidence type="ECO:0000313" key="4">
    <source>
        <dbReference type="Proteomes" id="UP000054477"/>
    </source>
</evidence>
<gene>
    <name evidence="3" type="ORF">K443DRAFT_3391</name>
</gene>
<dbReference type="AlphaFoldDB" id="A0A0C9XLZ6"/>
<evidence type="ECO:0000256" key="1">
    <source>
        <dbReference type="SAM" id="MobiDB-lite"/>
    </source>
</evidence>
<dbReference type="EMBL" id="KN838555">
    <property type="protein sequence ID" value="KIK06086.1"/>
    <property type="molecule type" value="Genomic_DNA"/>
</dbReference>